<name>A0ABZ0HW28_9HYPH</name>
<dbReference type="EMBL" id="CP136862">
    <property type="protein sequence ID" value="WOJ90619.1"/>
    <property type="molecule type" value="Genomic_DNA"/>
</dbReference>
<protein>
    <recommendedName>
        <fullName evidence="4">DUF4760 domain-containing protein</fullName>
    </recommendedName>
</protein>
<dbReference type="RefSeq" id="WP_407340207.1">
    <property type="nucleotide sequence ID" value="NZ_CP136862.1"/>
</dbReference>
<feature type="transmembrane region" description="Helical" evidence="1">
    <location>
        <begin position="12"/>
        <end position="31"/>
    </location>
</feature>
<keyword evidence="1" id="KW-0812">Transmembrane</keyword>
<proteinExistence type="predicted"/>
<keyword evidence="1" id="KW-1133">Transmembrane helix</keyword>
<evidence type="ECO:0008006" key="4">
    <source>
        <dbReference type="Google" id="ProtNLM"/>
    </source>
</evidence>
<organism evidence="2 3">
    <name type="scientific">Methylocapsa polymorpha</name>
    <dbReference type="NCBI Taxonomy" id="3080828"/>
    <lineage>
        <taxon>Bacteria</taxon>
        <taxon>Pseudomonadati</taxon>
        <taxon>Pseudomonadota</taxon>
        <taxon>Alphaproteobacteria</taxon>
        <taxon>Hyphomicrobiales</taxon>
        <taxon>Beijerinckiaceae</taxon>
        <taxon>Methylocapsa</taxon>
    </lineage>
</organism>
<dbReference type="Proteomes" id="UP001626536">
    <property type="component" value="Chromosome"/>
</dbReference>
<keyword evidence="3" id="KW-1185">Reference proteome</keyword>
<gene>
    <name evidence="2" type="ORF">RZS28_04820</name>
</gene>
<evidence type="ECO:0000313" key="2">
    <source>
        <dbReference type="EMBL" id="WOJ90619.1"/>
    </source>
</evidence>
<accession>A0ABZ0HW28</accession>
<keyword evidence="1" id="KW-0472">Membrane</keyword>
<sequence length="171" mass="20113">MILYQLFKDFAGPIAIIIASVVAAFVAWRLGRTQANISKSQLRTSREKLRLDLFEKRYAVYVAARNFIDILNRDANLYDDTDLVEFEIWTGDAWFLFKHEVVDYLLDLKKRSIKIQLLEKEYQTHLQLGQLPPNETYQNNKLALLKSFSDDIPKLKEYFQPYLGFNEKDIV</sequence>
<evidence type="ECO:0000313" key="3">
    <source>
        <dbReference type="Proteomes" id="UP001626536"/>
    </source>
</evidence>
<reference evidence="2 3" key="1">
    <citation type="submission" date="2023-10" db="EMBL/GenBank/DDBJ databases">
        <title>Novel methanotroph of the genus Methylocapsa from a subarctic wetland.</title>
        <authorList>
            <person name="Belova S.E."/>
            <person name="Oshkin I.Y."/>
            <person name="Miroshnikov K."/>
            <person name="Dedysh S.N."/>
        </authorList>
    </citation>
    <scope>NUCLEOTIDE SEQUENCE [LARGE SCALE GENOMIC DNA]</scope>
    <source>
        <strain evidence="2 3">RX1</strain>
    </source>
</reference>
<evidence type="ECO:0000256" key="1">
    <source>
        <dbReference type="SAM" id="Phobius"/>
    </source>
</evidence>